<evidence type="ECO:0000313" key="2">
    <source>
        <dbReference type="Proteomes" id="UP001151529"/>
    </source>
</evidence>
<dbReference type="Proteomes" id="UP001151529">
    <property type="component" value="Chromosome 9"/>
</dbReference>
<proteinExistence type="predicted"/>
<sequence length="126" mass="14747">MKRKEEEKRNLTEDWIISKVISISFPNSNRSGWDRLGVGPHEEEDKEESAGYRLTATDAAGTRWKFYSLSSFFLRNSHVSRPNFIIQIEHRIGKDYLAFKFNEDRLSRQDSTAWATTKQAVLQYTN</sequence>
<reference evidence="1" key="1">
    <citation type="submission" date="2022-11" db="EMBL/GenBank/DDBJ databases">
        <authorList>
            <person name="Hyden B.L."/>
            <person name="Feng K."/>
            <person name="Yates T."/>
            <person name="Jawdy S."/>
            <person name="Smart L.B."/>
            <person name="Muchero W."/>
        </authorList>
    </citation>
    <scope>NUCLEOTIDE SEQUENCE</scope>
    <source>
        <tissue evidence="1">Shoot tip</tissue>
    </source>
</reference>
<accession>A0A9Q0SB96</accession>
<comment type="caution">
    <text evidence="1">The sequence shown here is derived from an EMBL/GenBank/DDBJ whole genome shotgun (WGS) entry which is preliminary data.</text>
</comment>
<reference evidence="1" key="2">
    <citation type="journal article" date="2023" name="Int. J. Mol. Sci.">
        <title>De Novo Assembly and Annotation of 11 Diverse Shrub Willow (Salix) Genomes Reveals Novel Gene Organization in Sex-Linked Regions.</title>
        <authorList>
            <person name="Hyden B."/>
            <person name="Feng K."/>
            <person name="Yates T.B."/>
            <person name="Jawdy S."/>
            <person name="Cereghino C."/>
            <person name="Smart L.B."/>
            <person name="Muchero W."/>
        </authorList>
    </citation>
    <scope>NUCLEOTIDE SEQUENCE [LARGE SCALE GENOMIC DNA]</scope>
    <source>
        <tissue evidence="1">Shoot tip</tissue>
    </source>
</reference>
<keyword evidence="2" id="KW-1185">Reference proteome</keyword>
<organism evidence="1 2">
    <name type="scientific">Salix viminalis</name>
    <name type="common">Common osier</name>
    <name type="synonym">Basket willow</name>
    <dbReference type="NCBI Taxonomy" id="40686"/>
    <lineage>
        <taxon>Eukaryota</taxon>
        <taxon>Viridiplantae</taxon>
        <taxon>Streptophyta</taxon>
        <taxon>Embryophyta</taxon>
        <taxon>Tracheophyta</taxon>
        <taxon>Spermatophyta</taxon>
        <taxon>Magnoliopsida</taxon>
        <taxon>eudicotyledons</taxon>
        <taxon>Gunneridae</taxon>
        <taxon>Pentapetalae</taxon>
        <taxon>rosids</taxon>
        <taxon>fabids</taxon>
        <taxon>Malpighiales</taxon>
        <taxon>Salicaceae</taxon>
        <taxon>Saliceae</taxon>
        <taxon>Salix</taxon>
    </lineage>
</organism>
<protein>
    <submittedName>
        <fullName evidence="1">Uncharacterized protein</fullName>
    </submittedName>
</protein>
<name>A0A9Q0SB96_SALVM</name>
<dbReference type="EMBL" id="JAPFFL010000019">
    <property type="protein sequence ID" value="KAJ6671147.1"/>
    <property type="molecule type" value="Genomic_DNA"/>
</dbReference>
<dbReference type="AlphaFoldDB" id="A0A9Q0SB96"/>
<gene>
    <name evidence="1" type="ORF">OIU85_014960</name>
</gene>
<evidence type="ECO:0000313" key="1">
    <source>
        <dbReference type="EMBL" id="KAJ6671147.1"/>
    </source>
</evidence>